<proteinExistence type="predicted"/>
<reference evidence="2" key="2">
    <citation type="submission" date="2020-05" db="EMBL/GenBank/DDBJ databases">
        <authorList>
            <person name="Kim H.-S."/>
            <person name="Proctor R.H."/>
            <person name="Brown D.W."/>
        </authorList>
    </citation>
    <scope>NUCLEOTIDE SEQUENCE</scope>
    <source>
        <strain evidence="2">NRRL 22465</strain>
    </source>
</reference>
<dbReference type="Proteomes" id="UP000635477">
    <property type="component" value="Unassembled WGS sequence"/>
</dbReference>
<dbReference type="Pfam" id="PF13374">
    <property type="entry name" value="TPR_10"/>
    <property type="match status" value="1"/>
</dbReference>
<dbReference type="EMBL" id="JABEYC010000685">
    <property type="protein sequence ID" value="KAF4975024.1"/>
    <property type="molecule type" value="Genomic_DNA"/>
</dbReference>
<dbReference type="InterPro" id="IPR027417">
    <property type="entry name" value="P-loop_NTPase"/>
</dbReference>
<protein>
    <recommendedName>
        <fullName evidence="1">DUF7779 domain-containing protein</fullName>
    </recommendedName>
</protein>
<dbReference type="AlphaFoldDB" id="A0A8H4XHS7"/>
<dbReference type="SUPFAM" id="SSF52540">
    <property type="entry name" value="P-loop containing nucleoside triphosphate hydrolases"/>
    <property type="match status" value="1"/>
</dbReference>
<sequence>MSQSSFGRVTAAVSAWRPRSPASPSAMEYLVALELSPDAAKFQPLSVPGSLSMELSVIRGFLLSRKGLHIEAVNVLHGNMRQAIARWGKTSFQVGIAAAESATCHNMLRQENVANSIATSLLTMRKSSELKSRRDWFCLELTRIDSLIGTGSYQEADLALRGIMGQQSAPATTRTMCCLRLSKVAAQLGLVDKDLSRRISSRRELLLRWLKYPLIQEGGQARLAKWLIVFDDIENDETIHKLWPSYSSGAVLITSRTRYSYTPPHVRAGTILDIKVQSLATAQAQEFLNSHPVVQDTDLLEREDIPILADLLGCLLSAMAQALSFISRRCLSLRDFIHLYTTTQLSISSQANQLTDHPKHNLALIILWLLDDSKVGKDLLDVMCLVSNSDIPESFLRSSPAYVGWAKYSGHVSTFEEARRELLKSSLIWRGPDMKTLSTSEAMQIIGKADEASSFLGMAATVLETLRQATPSAQTKRDVEWHRRVHYHHMGWLSNYRTRYIQAEMQFSTDSMFDAPKLLAAAYNGLATVYFKTERLTESTRFYRDCITTLECMHENVDRNLATVRVNLGFALLCHEYPEEAESLFEQAVLADSDAKAPHDDSHVPRIAFRLYGLALAKFRQGDPERS</sequence>
<keyword evidence="3" id="KW-1185">Reference proteome</keyword>
<gene>
    <name evidence="2" type="ORF">FZEAL_8145</name>
</gene>
<accession>A0A8H4XHS7</accession>
<reference evidence="2" key="1">
    <citation type="journal article" date="2020" name="BMC Genomics">
        <title>Correction to: Identification and distribution of gene clusters required for synthesis of sphingolipid metabolism inhibitors in diverse species of the filamentous fungus Fusarium.</title>
        <authorList>
            <person name="Kim H.S."/>
            <person name="Lohmar J.M."/>
            <person name="Busman M."/>
            <person name="Brown D.W."/>
            <person name="Naumann T.A."/>
            <person name="Divon H.H."/>
            <person name="Lysoe E."/>
            <person name="Uhlig S."/>
            <person name="Proctor R.H."/>
        </authorList>
    </citation>
    <scope>NUCLEOTIDE SEQUENCE</scope>
    <source>
        <strain evidence="2">NRRL 22465</strain>
    </source>
</reference>
<dbReference type="SUPFAM" id="SSF48452">
    <property type="entry name" value="TPR-like"/>
    <property type="match status" value="1"/>
</dbReference>
<dbReference type="OrthoDB" id="5103233at2759"/>
<comment type="caution">
    <text evidence="2">The sequence shown here is derived from an EMBL/GenBank/DDBJ whole genome shotgun (WGS) entry which is preliminary data.</text>
</comment>
<dbReference type="Gene3D" id="1.25.40.10">
    <property type="entry name" value="Tetratricopeptide repeat domain"/>
    <property type="match status" value="1"/>
</dbReference>
<dbReference type="InterPro" id="IPR056681">
    <property type="entry name" value="DUF7779"/>
</dbReference>
<evidence type="ECO:0000313" key="3">
    <source>
        <dbReference type="Proteomes" id="UP000635477"/>
    </source>
</evidence>
<feature type="domain" description="DUF7779" evidence="1">
    <location>
        <begin position="376"/>
        <end position="440"/>
    </location>
</feature>
<evidence type="ECO:0000313" key="2">
    <source>
        <dbReference type="EMBL" id="KAF4975024.1"/>
    </source>
</evidence>
<name>A0A8H4XHS7_9HYPO</name>
<evidence type="ECO:0000259" key="1">
    <source>
        <dbReference type="Pfam" id="PF25000"/>
    </source>
</evidence>
<dbReference type="Pfam" id="PF25000">
    <property type="entry name" value="DUF7779"/>
    <property type="match status" value="1"/>
</dbReference>
<organism evidence="2 3">
    <name type="scientific">Fusarium zealandicum</name>
    <dbReference type="NCBI Taxonomy" id="1053134"/>
    <lineage>
        <taxon>Eukaryota</taxon>
        <taxon>Fungi</taxon>
        <taxon>Dikarya</taxon>
        <taxon>Ascomycota</taxon>
        <taxon>Pezizomycotina</taxon>
        <taxon>Sordariomycetes</taxon>
        <taxon>Hypocreomycetidae</taxon>
        <taxon>Hypocreales</taxon>
        <taxon>Nectriaceae</taxon>
        <taxon>Fusarium</taxon>
        <taxon>Fusarium staphyleae species complex</taxon>
    </lineage>
</organism>
<dbReference type="InterPro" id="IPR011990">
    <property type="entry name" value="TPR-like_helical_dom_sf"/>
</dbReference>
<dbReference type="Gene3D" id="3.40.50.300">
    <property type="entry name" value="P-loop containing nucleotide triphosphate hydrolases"/>
    <property type="match status" value="1"/>
</dbReference>